<dbReference type="InterPro" id="IPR014757">
    <property type="entry name" value="Tscrpt_reg_IclR_C"/>
</dbReference>
<dbReference type="PROSITE" id="PS51078">
    <property type="entry name" value="ICLR_ED"/>
    <property type="match status" value="1"/>
</dbReference>
<dbReference type="InterPro" id="IPR005471">
    <property type="entry name" value="Tscrpt_reg_IclR_N"/>
</dbReference>
<evidence type="ECO:0000256" key="1">
    <source>
        <dbReference type="ARBA" id="ARBA00023015"/>
    </source>
</evidence>
<feature type="domain" description="IclR-ED" evidence="7">
    <location>
        <begin position="80"/>
        <end position="263"/>
    </location>
</feature>
<gene>
    <name evidence="8" type="ORF">LARV_03605</name>
</gene>
<dbReference type="Proteomes" id="UP000055060">
    <property type="component" value="Unassembled WGS sequence"/>
</dbReference>
<dbReference type="SUPFAM" id="SSF55781">
    <property type="entry name" value="GAF domain-like"/>
    <property type="match status" value="1"/>
</dbReference>
<dbReference type="FunFam" id="1.10.10.10:FF:000056">
    <property type="entry name" value="IclR family transcriptional regulator"/>
    <property type="match status" value="1"/>
</dbReference>
<dbReference type="PANTHER" id="PTHR30136">
    <property type="entry name" value="HELIX-TURN-HELIX TRANSCRIPTIONAL REGULATOR, ICLR FAMILY"/>
    <property type="match status" value="1"/>
</dbReference>
<dbReference type="InterPro" id="IPR036388">
    <property type="entry name" value="WH-like_DNA-bd_sf"/>
</dbReference>
<dbReference type="GO" id="GO:0045892">
    <property type="term" value="P:negative regulation of DNA-templated transcription"/>
    <property type="evidence" value="ECO:0007669"/>
    <property type="project" value="TreeGrafter"/>
</dbReference>
<dbReference type="InterPro" id="IPR036390">
    <property type="entry name" value="WH_DNA-bd_sf"/>
</dbReference>
<dbReference type="EMBL" id="DF967972">
    <property type="protein sequence ID" value="GAP15813.1"/>
    <property type="molecule type" value="Genomic_DNA"/>
</dbReference>
<proteinExistence type="predicted"/>
<reference evidence="8" key="1">
    <citation type="submission" date="2015-07" db="EMBL/GenBank/DDBJ databases">
        <title>Draft Genome Sequences of Anaerolinea thermolimosa IMO-1, Bellilinea caldifistulae GOMI-1, Leptolinea tardivitalis YMTK-2, Levilinea saccharolytica KIBI-1,Longilinea arvoryzae KOME-1, Previously Described as Members of the Anaerolineaceae (Chloroflexi).</title>
        <authorList>
            <person name="Sekiguchi Y."/>
            <person name="Ohashi A."/>
            <person name="Matsuura N."/>
            <person name="Tourlousse M.D."/>
        </authorList>
    </citation>
    <scope>NUCLEOTIDE SEQUENCE [LARGE SCALE GENOMIC DNA]</scope>
    <source>
        <strain evidence="8">KOME-1</strain>
    </source>
</reference>
<dbReference type="PROSITE" id="PS51077">
    <property type="entry name" value="HTH_ICLR"/>
    <property type="match status" value="1"/>
</dbReference>
<dbReference type="Gene3D" id="1.10.10.10">
    <property type="entry name" value="Winged helix-like DNA-binding domain superfamily/Winged helix DNA-binding domain"/>
    <property type="match status" value="1"/>
</dbReference>
<protein>
    <recommendedName>
        <fullName evidence="5">Glycerol operon regulatory protein</fullName>
    </recommendedName>
</protein>
<dbReference type="Gene3D" id="3.30.450.40">
    <property type="match status" value="1"/>
</dbReference>
<dbReference type="STRING" id="360412.LARV_03605"/>
<keyword evidence="3" id="KW-0804">Transcription</keyword>
<evidence type="ECO:0000259" key="7">
    <source>
        <dbReference type="PROSITE" id="PS51078"/>
    </source>
</evidence>
<accession>A0A0S7BPP2</accession>
<dbReference type="GO" id="GO:0003700">
    <property type="term" value="F:DNA-binding transcription factor activity"/>
    <property type="evidence" value="ECO:0007669"/>
    <property type="project" value="TreeGrafter"/>
</dbReference>
<evidence type="ECO:0000259" key="6">
    <source>
        <dbReference type="PROSITE" id="PS51077"/>
    </source>
</evidence>
<dbReference type="InterPro" id="IPR029016">
    <property type="entry name" value="GAF-like_dom_sf"/>
</dbReference>
<dbReference type="AlphaFoldDB" id="A0A0S7BPP2"/>
<name>A0A0S7BPP2_9CHLR</name>
<evidence type="ECO:0000313" key="8">
    <source>
        <dbReference type="EMBL" id="GAP15813.1"/>
    </source>
</evidence>
<dbReference type="InterPro" id="IPR050707">
    <property type="entry name" value="HTH_MetabolicPath_Reg"/>
</dbReference>
<sequence>MDTENNSPYLHDQKSLIQSLDRGLQLLEIISQAKEPMGLPELSELLNVDRSTVHRLLGTLQKRNYVVQDAVTKHYSLGLKVIELSRRALDGINFRSIAKPYLKRLSKETGESTNLFILTNNHAVCVDYEASPSPLAVTNDTGIIYIMHATAGGKVLLAFMPEAIQQKVINSSPLPAFTPRTFTDASTLMMHLQQIRAQGYAIDDEERYVGVRCIAAPIFDHTGKNIAGISISGPASRVTLDKIPELAQFVVRAANDISAELGLGRFD</sequence>
<evidence type="ECO:0000256" key="4">
    <source>
        <dbReference type="ARBA" id="ARBA00058938"/>
    </source>
</evidence>
<evidence type="ECO:0000313" key="9">
    <source>
        <dbReference type="Proteomes" id="UP000055060"/>
    </source>
</evidence>
<evidence type="ECO:0000256" key="5">
    <source>
        <dbReference type="ARBA" id="ARBA00070406"/>
    </source>
</evidence>
<dbReference type="Pfam" id="PF01614">
    <property type="entry name" value="IclR_C"/>
    <property type="match status" value="1"/>
</dbReference>
<dbReference type="OrthoDB" id="9791752at2"/>
<dbReference type="Pfam" id="PF09339">
    <property type="entry name" value="HTH_IclR"/>
    <property type="match status" value="1"/>
</dbReference>
<dbReference type="SMART" id="SM00346">
    <property type="entry name" value="HTH_ICLR"/>
    <property type="match status" value="1"/>
</dbReference>
<keyword evidence="9" id="KW-1185">Reference proteome</keyword>
<keyword evidence="1" id="KW-0805">Transcription regulation</keyword>
<feature type="domain" description="HTH iclR-type" evidence="6">
    <location>
        <begin position="17"/>
        <end position="79"/>
    </location>
</feature>
<comment type="function">
    <text evidence="4">May be an activator protein for the gylABX operon.</text>
</comment>
<dbReference type="PANTHER" id="PTHR30136:SF24">
    <property type="entry name" value="HTH-TYPE TRANSCRIPTIONAL REPRESSOR ALLR"/>
    <property type="match status" value="1"/>
</dbReference>
<organism evidence="8">
    <name type="scientific">Longilinea arvoryzae</name>
    <dbReference type="NCBI Taxonomy" id="360412"/>
    <lineage>
        <taxon>Bacteria</taxon>
        <taxon>Bacillati</taxon>
        <taxon>Chloroflexota</taxon>
        <taxon>Anaerolineae</taxon>
        <taxon>Anaerolineales</taxon>
        <taxon>Anaerolineaceae</taxon>
        <taxon>Longilinea</taxon>
    </lineage>
</organism>
<dbReference type="GO" id="GO:0003677">
    <property type="term" value="F:DNA binding"/>
    <property type="evidence" value="ECO:0007669"/>
    <property type="project" value="UniProtKB-KW"/>
</dbReference>
<dbReference type="RefSeq" id="WP_075074959.1">
    <property type="nucleotide sequence ID" value="NZ_DF967972.1"/>
</dbReference>
<keyword evidence="2" id="KW-0238">DNA-binding</keyword>
<dbReference type="SUPFAM" id="SSF46785">
    <property type="entry name" value="Winged helix' DNA-binding domain"/>
    <property type="match status" value="1"/>
</dbReference>
<evidence type="ECO:0000256" key="3">
    <source>
        <dbReference type="ARBA" id="ARBA00023163"/>
    </source>
</evidence>
<evidence type="ECO:0000256" key="2">
    <source>
        <dbReference type="ARBA" id="ARBA00023125"/>
    </source>
</evidence>